<comment type="caution">
    <text evidence="1">The sequence shown here is derived from an EMBL/GenBank/DDBJ whole genome shotgun (WGS) entry which is preliminary data.</text>
</comment>
<name>A0ACC0ZJN9_9ROSI</name>
<dbReference type="Proteomes" id="UP001163603">
    <property type="component" value="Chromosome 1"/>
</dbReference>
<accession>A0ACC0ZJN9</accession>
<organism evidence="1 2">
    <name type="scientific">Pistacia integerrima</name>
    <dbReference type="NCBI Taxonomy" id="434235"/>
    <lineage>
        <taxon>Eukaryota</taxon>
        <taxon>Viridiplantae</taxon>
        <taxon>Streptophyta</taxon>
        <taxon>Embryophyta</taxon>
        <taxon>Tracheophyta</taxon>
        <taxon>Spermatophyta</taxon>
        <taxon>Magnoliopsida</taxon>
        <taxon>eudicotyledons</taxon>
        <taxon>Gunneridae</taxon>
        <taxon>Pentapetalae</taxon>
        <taxon>rosids</taxon>
        <taxon>malvids</taxon>
        <taxon>Sapindales</taxon>
        <taxon>Anacardiaceae</taxon>
        <taxon>Pistacia</taxon>
    </lineage>
</organism>
<sequence>MGGMMKTPGAFTLTPHKVSVCILLQMYAPPALMTVPFPFSSVSQHNRFGLFLFALTKSCDDILEPKLDELINQLREIGDLLYQWLTDQLISRLSSLSSPDDLFTLFSDLRGILGVPELSTVEDEQIILDSNSNLGMFLRRCLLAFNLLCFEV</sequence>
<gene>
    <name evidence="1" type="ORF">Pint_01383</name>
</gene>
<dbReference type="EMBL" id="CM047736">
    <property type="protein sequence ID" value="KAJ0052996.1"/>
    <property type="molecule type" value="Genomic_DNA"/>
</dbReference>
<reference evidence="2" key="1">
    <citation type="journal article" date="2023" name="G3 (Bethesda)">
        <title>Genome assembly and association tests identify interacting loci associated with vigor, precocity, and sex in interspecific pistachio rootstocks.</title>
        <authorList>
            <person name="Palmer W."/>
            <person name="Jacygrad E."/>
            <person name="Sagayaradj S."/>
            <person name="Cavanaugh K."/>
            <person name="Han R."/>
            <person name="Bertier L."/>
            <person name="Beede B."/>
            <person name="Kafkas S."/>
            <person name="Golino D."/>
            <person name="Preece J."/>
            <person name="Michelmore R."/>
        </authorList>
    </citation>
    <scope>NUCLEOTIDE SEQUENCE [LARGE SCALE GENOMIC DNA]</scope>
</reference>
<protein>
    <submittedName>
        <fullName evidence="1">Uncharacterized protein</fullName>
    </submittedName>
</protein>
<keyword evidence="2" id="KW-1185">Reference proteome</keyword>
<evidence type="ECO:0000313" key="1">
    <source>
        <dbReference type="EMBL" id="KAJ0052996.1"/>
    </source>
</evidence>
<evidence type="ECO:0000313" key="2">
    <source>
        <dbReference type="Proteomes" id="UP001163603"/>
    </source>
</evidence>
<proteinExistence type="predicted"/>